<dbReference type="SUPFAM" id="SSF52954">
    <property type="entry name" value="Class II aaRS ABD-related"/>
    <property type="match status" value="1"/>
</dbReference>
<feature type="domain" description="Aminoacyl-transfer RNA synthetases class-II family profile" evidence="12">
    <location>
        <begin position="1"/>
        <end position="293"/>
    </location>
</feature>
<dbReference type="InterPro" id="IPR006195">
    <property type="entry name" value="aa-tRNA-synth_II"/>
</dbReference>
<evidence type="ECO:0000313" key="14">
    <source>
        <dbReference type="Proteomes" id="UP000663859"/>
    </source>
</evidence>
<evidence type="ECO:0000256" key="9">
    <source>
        <dbReference type="ARBA" id="ARBA00030619"/>
    </source>
</evidence>
<feature type="binding site" evidence="11">
    <location>
        <position position="245"/>
    </location>
    <ligand>
        <name>L-histidine</name>
        <dbReference type="ChEBI" id="CHEBI:57595"/>
    </ligand>
</feature>
<dbReference type="PANTHER" id="PTHR43707:SF1">
    <property type="entry name" value="HISTIDINE--TRNA LIGASE, MITOCHONDRIAL-RELATED"/>
    <property type="match status" value="1"/>
</dbReference>
<evidence type="ECO:0000256" key="1">
    <source>
        <dbReference type="ARBA" id="ARBA00008226"/>
    </source>
</evidence>
<feature type="binding site" evidence="11">
    <location>
        <position position="106"/>
    </location>
    <ligand>
        <name>L-histidine</name>
        <dbReference type="ChEBI" id="CHEBI:57595"/>
    </ligand>
</feature>
<dbReference type="PANTHER" id="PTHR43707">
    <property type="entry name" value="HISTIDYL-TRNA SYNTHETASE"/>
    <property type="match status" value="1"/>
</dbReference>
<feature type="binding site" evidence="11">
    <location>
        <begin position="76"/>
        <end position="78"/>
    </location>
    <ligand>
        <name>L-histidine</name>
        <dbReference type="ChEBI" id="CHEBI:57595"/>
    </ligand>
</feature>
<dbReference type="GO" id="GO:0004821">
    <property type="term" value="F:histidine-tRNA ligase activity"/>
    <property type="evidence" value="ECO:0007669"/>
    <property type="project" value="UniProtKB-EC"/>
</dbReference>
<feature type="binding site" evidence="11">
    <location>
        <begin position="249"/>
        <end position="250"/>
    </location>
    <ligand>
        <name>L-histidine</name>
        <dbReference type="ChEBI" id="CHEBI:57595"/>
    </ligand>
</feature>
<keyword evidence="7" id="KW-0648">Protein biosynthesis</keyword>
<dbReference type="AlphaFoldDB" id="A0A8J2BL11"/>
<dbReference type="Gene3D" id="3.30.930.10">
    <property type="entry name" value="Bira Bifunctional Protein, Domain 2"/>
    <property type="match status" value="1"/>
</dbReference>
<name>A0A8J2BL11_9BACT</name>
<dbReference type="GO" id="GO:0005737">
    <property type="term" value="C:cytoplasm"/>
    <property type="evidence" value="ECO:0007669"/>
    <property type="project" value="InterPro"/>
</dbReference>
<evidence type="ECO:0000256" key="6">
    <source>
        <dbReference type="ARBA" id="ARBA00022741"/>
    </source>
</evidence>
<dbReference type="Proteomes" id="UP000663859">
    <property type="component" value="Unassembled WGS sequence"/>
</dbReference>
<dbReference type="InterPro" id="IPR004154">
    <property type="entry name" value="Anticodon-bd"/>
</dbReference>
<protein>
    <recommendedName>
        <fullName evidence="4">Histidine--tRNA ligase</fullName>
        <ecNumber evidence="3">6.1.1.21</ecNumber>
    </recommendedName>
    <alternativeName>
        <fullName evidence="9">Histidyl-tRNA synthetase</fullName>
    </alternativeName>
</protein>
<dbReference type="GO" id="GO:0006427">
    <property type="term" value="P:histidyl-tRNA aminoacylation"/>
    <property type="evidence" value="ECO:0007669"/>
    <property type="project" value="TreeGrafter"/>
</dbReference>
<feature type="binding site" evidence="11">
    <location>
        <position position="124"/>
    </location>
    <ligand>
        <name>L-histidine</name>
        <dbReference type="ChEBI" id="CHEBI:57595"/>
    </ligand>
</feature>
<keyword evidence="14" id="KW-1185">Reference proteome</keyword>
<dbReference type="InterPro" id="IPR041715">
    <property type="entry name" value="HisRS-like_core"/>
</dbReference>
<evidence type="ECO:0000259" key="12">
    <source>
        <dbReference type="PROSITE" id="PS50862"/>
    </source>
</evidence>
<evidence type="ECO:0000256" key="5">
    <source>
        <dbReference type="ARBA" id="ARBA00022598"/>
    </source>
</evidence>
<reference evidence="13" key="1">
    <citation type="submission" date="2021-02" db="EMBL/GenBank/DDBJ databases">
        <authorList>
            <person name="Cremers G."/>
            <person name="Picone N."/>
        </authorList>
    </citation>
    <scope>NUCLEOTIDE SEQUENCE</scope>
    <source>
        <strain evidence="13">PQ17</strain>
    </source>
</reference>
<dbReference type="Pfam" id="PF03129">
    <property type="entry name" value="HGTP_anticodon"/>
    <property type="match status" value="1"/>
</dbReference>
<accession>A0A8J2BL11</accession>
<evidence type="ECO:0000256" key="8">
    <source>
        <dbReference type="ARBA" id="ARBA00023146"/>
    </source>
</evidence>
<dbReference type="EMBL" id="CAJNOB010000017">
    <property type="protein sequence ID" value="CAF0698041.1"/>
    <property type="molecule type" value="Genomic_DNA"/>
</dbReference>
<dbReference type="InterPro" id="IPR036621">
    <property type="entry name" value="Anticodon-bd_dom_sf"/>
</dbReference>
<dbReference type="SUPFAM" id="SSF55681">
    <property type="entry name" value="Class II aaRS and biotin synthetases"/>
    <property type="match status" value="1"/>
</dbReference>
<evidence type="ECO:0000256" key="4">
    <source>
        <dbReference type="ARBA" id="ARBA00017399"/>
    </source>
</evidence>
<dbReference type="CDD" id="cd00773">
    <property type="entry name" value="HisRS-like_core"/>
    <property type="match status" value="1"/>
</dbReference>
<dbReference type="GO" id="GO:0000166">
    <property type="term" value="F:nucleotide binding"/>
    <property type="evidence" value="ECO:0007669"/>
    <property type="project" value="UniProtKB-KW"/>
</dbReference>
<dbReference type="PIRSF" id="PIRSF001549">
    <property type="entry name" value="His-tRNA_synth"/>
    <property type="match status" value="1"/>
</dbReference>
<comment type="catalytic activity">
    <reaction evidence="10">
        <text>tRNA(His) + L-histidine + ATP = L-histidyl-tRNA(His) + AMP + diphosphate + H(+)</text>
        <dbReference type="Rhea" id="RHEA:17313"/>
        <dbReference type="Rhea" id="RHEA-COMP:9665"/>
        <dbReference type="Rhea" id="RHEA-COMP:9689"/>
        <dbReference type="ChEBI" id="CHEBI:15378"/>
        <dbReference type="ChEBI" id="CHEBI:30616"/>
        <dbReference type="ChEBI" id="CHEBI:33019"/>
        <dbReference type="ChEBI" id="CHEBI:57595"/>
        <dbReference type="ChEBI" id="CHEBI:78442"/>
        <dbReference type="ChEBI" id="CHEBI:78527"/>
        <dbReference type="ChEBI" id="CHEBI:456215"/>
        <dbReference type="EC" id="6.1.1.21"/>
    </reaction>
</comment>
<dbReference type="Gene3D" id="3.40.50.800">
    <property type="entry name" value="Anticodon-binding domain"/>
    <property type="match status" value="1"/>
</dbReference>
<evidence type="ECO:0000256" key="11">
    <source>
        <dbReference type="PIRSR" id="PIRSR001549-1"/>
    </source>
</evidence>
<evidence type="ECO:0000256" key="2">
    <source>
        <dbReference type="ARBA" id="ARBA00011738"/>
    </source>
</evidence>
<dbReference type="PROSITE" id="PS50862">
    <property type="entry name" value="AA_TRNA_LIGASE_II"/>
    <property type="match status" value="1"/>
</dbReference>
<organism evidence="13 14">
    <name type="scientific">Candidatus Methylacidithermus pantelleriae</name>
    <dbReference type="NCBI Taxonomy" id="2744239"/>
    <lineage>
        <taxon>Bacteria</taxon>
        <taxon>Pseudomonadati</taxon>
        <taxon>Verrucomicrobiota</taxon>
        <taxon>Methylacidiphilae</taxon>
        <taxon>Methylacidiphilales</taxon>
        <taxon>Methylacidiphilaceae</taxon>
        <taxon>Candidatus Methylacidithermus</taxon>
    </lineage>
</organism>
<dbReference type="InterPro" id="IPR045864">
    <property type="entry name" value="aa-tRNA-synth_II/BPL/LPL"/>
</dbReference>
<proteinExistence type="inferred from homology"/>
<comment type="similarity">
    <text evidence="1">Belongs to the class-II aminoacyl-tRNA synthetase family.</text>
</comment>
<keyword evidence="5 13" id="KW-0436">Ligase</keyword>
<dbReference type="Pfam" id="PF13393">
    <property type="entry name" value="tRNA-synt_His"/>
    <property type="match status" value="1"/>
</dbReference>
<dbReference type="InterPro" id="IPR004516">
    <property type="entry name" value="HisRS/HisZ"/>
</dbReference>
<sequence>MQALPGFRDFYPEDLCFRNRILEAWRRVARRYGFVEYDGPPLEPLEIYAKKSGGELLDQLYRFVDRGGREVALRAEMTPTLARMIARGHKQYKKPIKWFSIPQLFRYERMQRGRLREHFQFNCDIIGEPSLEAECELIALAIDTLRELGLQEEDFVVRVSDRLFWADLLGKLGVDPEEWTHVLQVIDKSEREPYEVTVQRLGKWAQPILSVLEEKPRWPRLQELLDRLAWRGMTRFVEIDLRVVRGLAYYTGIVFEIFDRQRRLRAIAGGGRYDDLVPKFGGEPLPAAGFGMGDVVLGELLREKLPGRERCWTLDAYLVLVNEDLRPAAAALLQSLREAGLGADYPLSVTSVRKQLELAEERGCRYALFLDERWCKGLVGFKKLKATEEGAIPVDKIVPFLRERC</sequence>
<evidence type="ECO:0000256" key="3">
    <source>
        <dbReference type="ARBA" id="ARBA00012815"/>
    </source>
</evidence>
<comment type="caution">
    <text evidence="13">The sequence shown here is derived from an EMBL/GenBank/DDBJ whole genome shotgun (WGS) entry which is preliminary data.</text>
</comment>
<keyword evidence="8" id="KW-0030">Aminoacyl-tRNA synthetase</keyword>
<dbReference type="EC" id="6.1.1.21" evidence="3"/>
<feature type="binding site" evidence="11">
    <location>
        <position position="120"/>
    </location>
    <ligand>
        <name>L-histidine</name>
        <dbReference type="ChEBI" id="CHEBI:57595"/>
    </ligand>
</feature>
<evidence type="ECO:0000256" key="10">
    <source>
        <dbReference type="ARBA" id="ARBA00047639"/>
    </source>
</evidence>
<evidence type="ECO:0000313" key="13">
    <source>
        <dbReference type="EMBL" id="CAF0698041.1"/>
    </source>
</evidence>
<comment type="subunit">
    <text evidence="2">Homodimer.</text>
</comment>
<keyword evidence="6" id="KW-0547">Nucleotide-binding</keyword>
<gene>
    <name evidence="13" type="primary">hisS</name>
    <name evidence="13" type="ORF">MPNT_240023</name>
</gene>
<evidence type="ECO:0000256" key="7">
    <source>
        <dbReference type="ARBA" id="ARBA00022917"/>
    </source>
</evidence>